<keyword evidence="2" id="KW-1185">Reference proteome</keyword>
<sequence length="54" mass="6312">MMRLLHFNYSERLVSTDFSGKTIPPYAILSHRWGDSEVLFEDIGGNIYKEKEGY</sequence>
<gene>
    <name evidence="1" type="ORF">K458DRAFT_419975</name>
</gene>
<dbReference type="AlphaFoldDB" id="A0A6G1IVK2"/>
<dbReference type="OrthoDB" id="20872at2759"/>
<reference evidence="1" key="1">
    <citation type="journal article" date="2020" name="Stud. Mycol.">
        <title>101 Dothideomycetes genomes: a test case for predicting lifestyles and emergence of pathogens.</title>
        <authorList>
            <person name="Haridas S."/>
            <person name="Albert R."/>
            <person name="Binder M."/>
            <person name="Bloem J."/>
            <person name="Labutti K."/>
            <person name="Salamov A."/>
            <person name="Andreopoulos B."/>
            <person name="Baker S."/>
            <person name="Barry K."/>
            <person name="Bills G."/>
            <person name="Bluhm B."/>
            <person name="Cannon C."/>
            <person name="Castanera R."/>
            <person name="Culley D."/>
            <person name="Daum C."/>
            <person name="Ezra D."/>
            <person name="Gonzalez J."/>
            <person name="Henrissat B."/>
            <person name="Kuo A."/>
            <person name="Liang C."/>
            <person name="Lipzen A."/>
            <person name="Lutzoni F."/>
            <person name="Magnuson J."/>
            <person name="Mondo S."/>
            <person name="Nolan M."/>
            <person name="Ohm R."/>
            <person name="Pangilinan J."/>
            <person name="Park H.-J."/>
            <person name="Ramirez L."/>
            <person name="Alfaro M."/>
            <person name="Sun H."/>
            <person name="Tritt A."/>
            <person name="Yoshinaga Y."/>
            <person name="Zwiers L.-H."/>
            <person name="Turgeon B."/>
            <person name="Goodwin S."/>
            <person name="Spatafora J."/>
            <person name="Crous P."/>
            <person name="Grigoriev I."/>
        </authorList>
    </citation>
    <scope>NUCLEOTIDE SEQUENCE</scope>
    <source>
        <strain evidence="1">CBS 122367</strain>
    </source>
</reference>
<accession>A0A6G1IVK2</accession>
<name>A0A6G1IVK2_9PLEO</name>
<proteinExistence type="predicted"/>
<protein>
    <submittedName>
        <fullName evidence="1">Uncharacterized protein</fullName>
    </submittedName>
</protein>
<dbReference type="EMBL" id="MU005588">
    <property type="protein sequence ID" value="KAF2682010.1"/>
    <property type="molecule type" value="Genomic_DNA"/>
</dbReference>
<organism evidence="1 2">
    <name type="scientific">Lentithecium fluviatile CBS 122367</name>
    <dbReference type="NCBI Taxonomy" id="1168545"/>
    <lineage>
        <taxon>Eukaryota</taxon>
        <taxon>Fungi</taxon>
        <taxon>Dikarya</taxon>
        <taxon>Ascomycota</taxon>
        <taxon>Pezizomycotina</taxon>
        <taxon>Dothideomycetes</taxon>
        <taxon>Pleosporomycetidae</taxon>
        <taxon>Pleosporales</taxon>
        <taxon>Massarineae</taxon>
        <taxon>Lentitheciaceae</taxon>
        <taxon>Lentithecium</taxon>
    </lineage>
</organism>
<evidence type="ECO:0000313" key="1">
    <source>
        <dbReference type="EMBL" id="KAF2682010.1"/>
    </source>
</evidence>
<evidence type="ECO:0000313" key="2">
    <source>
        <dbReference type="Proteomes" id="UP000799291"/>
    </source>
</evidence>
<dbReference type="Proteomes" id="UP000799291">
    <property type="component" value="Unassembled WGS sequence"/>
</dbReference>